<sequence length="63" mass="6884">MVVFAVEFPPFGFEAPTDTSGDAAYNVQKFLVEHVAPALAPRRPMHMHQKNEVVTASNGLTLT</sequence>
<feature type="compositionally biased region" description="Polar residues" evidence="1">
    <location>
        <begin position="52"/>
        <end position="63"/>
    </location>
</feature>
<reference evidence="2 3" key="1">
    <citation type="submission" date="2019-09" db="EMBL/GenBank/DDBJ databases">
        <authorList>
            <person name="Depoorter E."/>
        </authorList>
    </citation>
    <scope>NUCLEOTIDE SEQUENCE [LARGE SCALE GENOMIC DNA]</scope>
    <source>
        <strain evidence="2">R-39750</strain>
    </source>
</reference>
<evidence type="ECO:0000313" key="2">
    <source>
        <dbReference type="EMBL" id="VWD30762.1"/>
    </source>
</evidence>
<accession>A0A6P2Z881</accession>
<feature type="region of interest" description="Disordered" evidence="1">
    <location>
        <begin position="42"/>
        <end position="63"/>
    </location>
</feature>
<evidence type="ECO:0000256" key="1">
    <source>
        <dbReference type="SAM" id="MobiDB-lite"/>
    </source>
</evidence>
<gene>
    <name evidence="2" type="ORF">BLA39750_04635</name>
</gene>
<dbReference type="AlphaFoldDB" id="A0A6P2Z881"/>
<organism evidence="2 3">
    <name type="scientific">Burkholderia lata (strain ATCC 17760 / DSM 23089 / LMG 22485 / NCIMB 9086 / R18194 / 383)</name>
    <dbReference type="NCBI Taxonomy" id="482957"/>
    <lineage>
        <taxon>Bacteria</taxon>
        <taxon>Pseudomonadati</taxon>
        <taxon>Pseudomonadota</taxon>
        <taxon>Betaproteobacteria</taxon>
        <taxon>Burkholderiales</taxon>
        <taxon>Burkholderiaceae</taxon>
        <taxon>Burkholderia</taxon>
        <taxon>Burkholderia cepacia complex</taxon>
    </lineage>
</organism>
<protein>
    <submittedName>
        <fullName evidence="2">Uncharacterized protein</fullName>
    </submittedName>
</protein>
<evidence type="ECO:0000313" key="3">
    <source>
        <dbReference type="Proteomes" id="UP000494110"/>
    </source>
</evidence>
<dbReference type="Proteomes" id="UP000494110">
    <property type="component" value="Unassembled WGS sequence"/>
</dbReference>
<dbReference type="EMBL" id="CABVQN010000024">
    <property type="protein sequence ID" value="VWD30762.1"/>
    <property type="molecule type" value="Genomic_DNA"/>
</dbReference>
<name>A0A6P2Z881_BURL3</name>
<proteinExistence type="predicted"/>